<gene>
    <name evidence="2" type="ORF">PCOR1329_LOCUS58280</name>
</gene>
<protein>
    <submittedName>
        <fullName evidence="2">Uncharacterized protein</fullName>
    </submittedName>
</protein>
<evidence type="ECO:0000313" key="2">
    <source>
        <dbReference type="EMBL" id="CAK0872961.1"/>
    </source>
</evidence>
<organism evidence="2 3">
    <name type="scientific">Prorocentrum cordatum</name>
    <dbReference type="NCBI Taxonomy" id="2364126"/>
    <lineage>
        <taxon>Eukaryota</taxon>
        <taxon>Sar</taxon>
        <taxon>Alveolata</taxon>
        <taxon>Dinophyceae</taxon>
        <taxon>Prorocentrales</taxon>
        <taxon>Prorocentraceae</taxon>
        <taxon>Prorocentrum</taxon>
    </lineage>
</organism>
<dbReference type="EMBL" id="CAUYUJ010017223">
    <property type="protein sequence ID" value="CAK0872961.1"/>
    <property type="molecule type" value="Genomic_DNA"/>
</dbReference>
<evidence type="ECO:0000313" key="3">
    <source>
        <dbReference type="Proteomes" id="UP001189429"/>
    </source>
</evidence>
<feature type="compositionally biased region" description="Low complexity" evidence="1">
    <location>
        <begin position="1"/>
        <end position="51"/>
    </location>
</feature>
<comment type="caution">
    <text evidence="2">The sequence shown here is derived from an EMBL/GenBank/DDBJ whole genome shotgun (WGS) entry which is preliminary data.</text>
</comment>
<accession>A0ABN9VIP4</accession>
<feature type="region of interest" description="Disordered" evidence="1">
    <location>
        <begin position="171"/>
        <end position="196"/>
    </location>
</feature>
<name>A0ABN9VIP4_9DINO</name>
<reference evidence="2" key="1">
    <citation type="submission" date="2023-10" db="EMBL/GenBank/DDBJ databases">
        <authorList>
            <person name="Chen Y."/>
            <person name="Shah S."/>
            <person name="Dougan E. K."/>
            <person name="Thang M."/>
            <person name="Chan C."/>
        </authorList>
    </citation>
    <scope>NUCLEOTIDE SEQUENCE [LARGE SCALE GENOMIC DNA]</scope>
</reference>
<sequence length="236" mass="25070">MPSAERSSRAAAAPRARPAASCTASAAPRAAASAARRSVAAASGGPPRARGPSGGELDADTDQRERVVSEGYVKEATAKTVEIEAGIDKVNAAELPFLKGLEVLPLKEAQDTITESEKVATDVSKNVTDARNYIAAKSLEVKKFAEAATKPAVEEFTKLTERINSAASKLSQFRKETEGRKKSVQLQEAGDKVEKADEEVKKLAEAIEPLSKDRRLEGRKALASQRVLSEAWVAGV</sequence>
<evidence type="ECO:0000256" key="1">
    <source>
        <dbReference type="SAM" id="MobiDB-lite"/>
    </source>
</evidence>
<proteinExistence type="predicted"/>
<dbReference type="Proteomes" id="UP001189429">
    <property type="component" value="Unassembled WGS sequence"/>
</dbReference>
<keyword evidence="3" id="KW-1185">Reference proteome</keyword>
<feature type="region of interest" description="Disordered" evidence="1">
    <location>
        <begin position="1"/>
        <end position="66"/>
    </location>
</feature>